<name>A0A060N518_CLOBO</name>
<dbReference type="EMBL" id="BA000058">
    <property type="protein sequence ID" value="BAO04957.1"/>
    <property type="molecule type" value="Genomic_DNA"/>
</dbReference>
<proteinExistence type="predicted"/>
<sequence>MDKKAVLLALLQLEQYRLKVQKNEIKSTANDFTIRCCQAELASNFFTNRNDWTKILKNEYGLVY</sequence>
<reference evidence="1" key="1">
    <citation type="submission" date="2013-10" db="EMBL/GenBank/DDBJ databases">
        <title>Draft genome sequence of Clostridium botulinum type B strain Osaka05.</title>
        <authorList>
            <person name="Sakaguchi Y."/>
            <person name="Hosomi K."/>
            <person name="Uchiyama J."/>
            <person name="Ogura Y."/>
            <person name="Sakaguchi M."/>
            <person name="Kohda T."/>
            <person name="Mukamoto M."/>
            <person name="Misawa N."/>
            <person name="Matsuzaki S."/>
            <person name="Hayashi T."/>
            <person name="Kozaki S."/>
        </authorList>
    </citation>
    <scope>NUCLEOTIDE SEQUENCE</scope>
    <source>
        <strain evidence="1">Osaka05</strain>
    </source>
</reference>
<dbReference type="RefSeq" id="WP_030032050.1">
    <property type="nucleotide sequence ID" value="NZ_BA000058.1"/>
</dbReference>
<protein>
    <submittedName>
        <fullName evidence="1">Uncharacterized protein</fullName>
    </submittedName>
</protein>
<dbReference type="AlphaFoldDB" id="A0A060N518"/>
<gene>
    <name evidence="1" type="ORF">CBO05P1_238</name>
</gene>
<dbReference type="HOGENOM" id="CLU_2859707_0_0_9"/>
<dbReference type="Proteomes" id="UP000054164">
    <property type="component" value="Unassembled WGS sequence"/>
</dbReference>
<evidence type="ECO:0000313" key="1">
    <source>
        <dbReference type="EMBL" id="BAO04957.1"/>
    </source>
</evidence>
<organism evidence="1">
    <name type="scientific">Clostridium botulinum B str. Osaka05</name>
    <dbReference type="NCBI Taxonomy" id="1407017"/>
    <lineage>
        <taxon>Bacteria</taxon>
        <taxon>Bacillati</taxon>
        <taxon>Bacillota</taxon>
        <taxon>Clostridia</taxon>
        <taxon>Eubacteriales</taxon>
        <taxon>Clostridiaceae</taxon>
        <taxon>Clostridium</taxon>
    </lineage>
</organism>
<accession>A0A060N518</accession>